<keyword evidence="1" id="KW-0472">Membrane</keyword>
<gene>
    <name evidence="2" type="ORF">BLA24_05660</name>
</gene>
<name>A0A2G1XNC6_STRCJ</name>
<evidence type="ECO:0000256" key="1">
    <source>
        <dbReference type="SAM" id="Phobius"/>
    </source>
</evidence>
<protein>
    <submittedName>
        <fullName evidence="2">Uncharacterized protein</fullName>
    </submittedName>
</protein>
<accession>A0A2G1XNC6</accession>
<feature type="transmembrane region" description="Helical" evidence="1">
    <location>
        <begin position="28"/>
        <end position="48"/>
    </location>
</feature>
<comment type="caution">
    <text evidence="2">The sequence shown here is derived from an EMBL/GenBank/DDBJ whole genome shotgun (WGS) entry which is preliminary data.</text>
</comment>
<proteinExistence type="predicted"/>
<evidence type="ECO:0000313" key="3">
    <source>
        <dbReference type="Proteomes" id="UP000222531"/>
    </source>
</evidence>
<feature type="transmembrane region" description="Helical" evidence="1">
    <location>
        <begin position="54"/>
        <end position="72"/>
    </location>
</feature>
<organism evidence="2 3">
    <name type="scientific">Streptomyces cinnamoneus</name>
    <name type="common">Streptoverticillium cinnamoneum</name>
    <dbReference type="NCBI Taxonomy" id="53446"/>
    <lineage>
        <taxon>Bacteria</taxon>
        <taxon>Bacillati</taxon>
        <taxon>Actinomycetota</taxon>
        <taxon>Actinomycetes</taxon>
        <taxon>Kitasatosporales</taxon>
        <taxon>Streptomycetaceae</taxon>
        <taxon>Streptomyces</taxon>
        <taxon>Streptomyces cinnamoneus group</taxon>
    </lineage>
</organism>
<sequence length="106" mass="11357">MLQPMTGEPEEAARIRRMTHTGDETRRFATRGQLTALALLLAGIAVLARWHEGAAFWGGALLGTAGVGGYFVQFDTPRGAAQWLLAAAGFCMLFMFGVQLLVGVFA</sequence>
<keyword evidence="1" id="KW-0812">Transmembrane</keyword>
<feature type="transmembrane region" description="Helical" evidence="1">
    <location>
        <begin position="84"/>
        <end position="105"/>
    </location>
</feature>
<dbReference type="EMBL" id="NHZO01000072">
    <property type="protein sequence ID" value="PHQ52752.1"/>
    <property type="molecule type" value="Genomic_DNA"/>
</dbReference>
<dbReference type="AlphaFoldDB" id="A0A2G1XNC6"/>
<keyword evidence="1" id="KW-1133">Transmembrane helix</keyword>
<evidence type="ECO:0000313" key="2">
    <source>
        <dbReference type="EMBL" id="PHQ52752.1"/>
    </source>
</evidence>
<reference evidence="2 3" key="1">
    <citation type="journal article" date="2017" name="Biochemistry">
        <title>Identification of the Biosynthetic Pathway for the Antibiotic Bicyclomycin.</title>
        <authorList>
            <person name="Patteson J."/>
            <person name="Cai W."/>
            <person name="Johnson R.A."/>
            <person name="Santa Maria K."/>
            <person name="Li B."/>
        </authorList>
    </citation>
    <scope>NUCLEOTIDE SEQUENCE [LARGE SCALE GENOMIC DNA]</scope>
    <source>
        <strain evidence="2 3">ATCC 21532</strain>
    </source>
</reference>
<dbReference type="Proteomes" id="UP000222531">
    <property type="component" value="Unassembled WGS sequence"/>
</dbReference>
<keyword evidence="3" id="KW-1185">Reference proteome</keyword>